<sequence>MKRISLLLLFLFISCGKNSPEEMLQYIDGYWQIEKVEVEKDSVVEFGLSQYVDFIEIKDSLGFRKKLQPKLDGGFLKTNSEENIKIDIRGEQLFFQYSTPFNTWEEEILETSPDVLVTKNKEGKIYYYKRFEPLLNLGDEKKKE</sequence>
<dbReference type="Proteomes" id="UP001597438">
    <property type="component" value="Unassembled WGS sequence"/>
</dbReference>
<evidence type="ECO:0000259" key="1">
    <source>
        <dbReference type="Pfam" id="PF13648"/>
    </source>
</evidence>
<feature type="domain" description="Lipocalin-like" evidence="1">
    <location>
        <begin position="27"/>
        <end position="117"/>
    </location>
</feature>
<comment type="caution">
    <text evidence="2">The sequence shown here is derived from an EMBL/GenBank/DDBJ whole genome shotgun (WGS) entry which is preliminary data.</text>
</comment>
<gene>
    <name evidence="2" type="ORF">ACFSYS_14440</name>
</gene>
<proteinExistence type="predicted"/>
<evidence type="ECO:0000313" key="3">
    <source>
        <dbReference type="Proteomes" id="UP001597438"/>
    </source>
</evidence>
<accession>A0ABW5X796</accession>
<reference evidence="3" key="1">
    <citation type="journal article" date="2019" name="Int. J. Syst. Evol. Microbiol.">
        <title>The Global Catalogue of Microorganisms (GCM) 10K type strain sequencing project: providing services to taxonomists for standard genome sequencing and annotation.</title>
        <authorList>
            <consortium name="The Broad Institute Genomics Platform"/>
            <consortium name="The Broad Institute Genome Sequencing Center for Infectious Disease"/>
            <person name="Wu L."/>
            <person name="Ma J."/>
        </authorList>
    </citation>
    <scope>NUCLEOTIDE SEQUENCE [LARGE SCALE GENOMIC DNA]</scope>
    <source>
        <strain evidence="3">KCTC 52925</strain>
    </source>
</reference>
<dbReference type="PROSITE" id="PS51257">
    <property type="entry name" value="PROKAR_LIPOPROTEIN"/>
    <property type="match status" value="1"/>
</dbReference>
<evidence type="ECO:0000313" key="2">
    <source>
        <dbReference type="EMBL" id="MFD2834487.1"/>
    </source>
</evidence>
<organism evidence="2 3">
    <name type="scientific">Christiangramia antarctica</name>
    <dbReference type="NCBI Taxonomy" id="2058158"/>
    <lineage>
        <taxon>Bacteria</taxon>
        <taxon>Pseudomonadati</taxon>
        <taxon>Bacteroidota</taxon>
        <taxon>Flavobacteriia</taxon>
        <taxon>Flavobacteriales</taxon>
        <taxon>Flavobacteriaceae</taxon>
        <taxon>Christiangramia</taxon>
    </lineage>
</organism>
<dbReference type="Pfam" id="PF13648">
    <property type="entry name" value="Lipocalin_4"/>
    <property type="match status" value="1"/>
</dbReference>
<keyword evidence="3" id="KW-1185">Reference proteome</keyword>
<dbReference type="RefSeq" id="WP_251738889.1">
    <property type="nucleotide sequence ID" value="NZ_JBHUOJ010000032.1"/>
</dbReference>
<name>A0ABW5X796_9FLAO</name>
<dbReference type="InterPro" id="IPR024311">
    <property type="entry name" value="Lipocalin-like"/>
</dbReference>
<protein>
    <submittedName>
        <fullName evidence="2">Lipocalin family protein</fullName>
    </submittedName>
</protein>
<dbReference type="EMBL" id="JBHUOJ010000032">
    <property type="protein sequence ID" value="MFD2834487.1"/>
    <property type="molecule type" value="Genomic_DNA"/>
</dbReference>